<evidence type="ECO:0000313" key="2">
    <source>
        <dbReference type="EMBL" id="KAL2334674.1"/>
    </source>
</evidence>
<dbReference type="InterPro" id="IPR050232">
    <property type="entry name" value="FBL13/AtMIF1-like"/>
</dbReference>
<dbReference type="InterPro" id="IPR053781">
    <property type="entry name" value="F-box_AtFBL13-like"/>
</dbReference>
<dbReference type="InterPro" id="IPR032675">
    <property type="entry name" value="LRR_dom_sf"/>
</dbReference>
<dbReference type="EMBL" id="JBGMDY010000005">
    <property type="protein sequence ID" value="KAL2334674.1"/>
    <property type="molecule type" value="Genomic_DNA"/>
</dbReference>
<dbReference type="Pfam" id="PF00646">
    <property type="entry name" value="F-box"/>
    <property type="match status" value="1"/>
</dbReference>
<feature type="domain" description="F-box" evidence="1">
    <location>
        <begin position="17"/>
        <end position="65"/>
    </location>
</feature>
<dbReference type="CDD" id="cd22160">
    <property type="entry name" value="F-box_AtFBL13-like"/>
    <property type="match status" value="1"/>
</dbReference>
<dbReference type="SMART" id="SM00256">
    <property type="entry name" value="FBOX"/>
    <property type="match status" value="1"/>
</dbReference>
<dbReference type="PROSITE" id="PS50181">
    <property type="entry name" value="FBOX"/>
    <property type="match status" value="1"/>
</dbReference>
<proteinExistence type="predicted"/>
<dbReference type="Gene3D" id="3.80.10.10">
    <property type="entry name" value="Ribonuclease Inhibitor"/>
    <property type="match status" value="1"/>
</dbReference>
<evidence type="ECO:0000259" key="1">
    <source>
        <dbReference type="PROSITE" id="PS50181"/>
    </source>
</evidence>
<protein>
    <recommendedName>
        <fullName evidence="1">F-box domain-containing protein</fullName>
    </recommendedName>
</protein>
<keyword evidence="3" id="KW-1185">Reference proteome</keyword>
<name>A0ABD1MFU5_9FABA</name>
<gene>
    <name evidence="2" type="ORF">Fmac_015887</name>
</gene>
<dbReference type="PANTHER" id="PTHR31900">
    <property type="entry name" value="F-BOX/RNI SUPERFAMILY PROTEIN-RELATED"/>
    <property type="match status" value="1"/>
</dbReference>
<dbReference type="AlphaFoldDB" id="A0ABD1MFU5"/>
<dbReference type="InterPro" id="IPR055411">
    <property type="entry name" value="LRR_FXL15/At3g58940/PEG3-like"/>
</dbReference>
<dbReference type="Proteomes" id="UP001603857">
    <property type="component" value="Unassembled WGS sequence"/>
</dbReference>
<reference evidence="2 3" key="1">
    <citation type="submission" date="2024-08" db="EMBL/GenBank/DDBJ databases">
        <title>Insights into the chromosomal genome structure of Flemingia macrophylla.</title>
        <authorList>
            <person name="Ding Y."/>
            <person name="Zhao Y."/>
            <person name="Bi W."/>
            <person name="Wu M."/>
            <person name="Zhao G."/>
            <person name="Gong Y."/>
            <person name="Li W."/>
            <person name="Zhang P."/>
        </authorList>
    </citation>
    <scope>NUCLEOTIDE SEQUENCE [LARGE SCALE GENOMIC DNA]</scope>
    <source>
        <strain evidence="2">DYQJB</strain>
        <tissue evidence="2">Leaf</tissue>
    </source>
</reference>
<sequence length="368" mass="41977">MKRKRQRWTHKKGKYRKDRISKMPDNVLLHIMSFLDTKSAVRTCVLSQRWKDLPKSLTKLRFNSLVAGRYECFKKFASWVLSTRDHSCSLFDLYINSHMHAYKSETVEEVIKYALFHKVQQLKLSIFVEKADFELFPLIFRCKSVEFLDLDIKKSASFMSILPKSLCMPELKSLRLSYVGFSSSGYQCAQPFSNCHNLNTLVLSYFGFLNDVQVLFISNSTLSSLTITELHAYPIVLCTPNLRSFTIKGHAGHQLSSTCNLSFIEEVNLNVDGCATTGDGKTSIIIKLLRVFANAKTLALSFHVIQMILQDLSNPNSVKPQPPRFVRLESLKVTRNSLANISYEGIIEVVEYLLLNSPMTKVNVIIHA</sequence>
<comment type="caution">
    <text evidence="2">The sequence shown here is derived from an EMBL/GenBank/DDBJ whole genome shotgun (WGS) entry which is preliminary data.</text>
</comment>
<dbReference type="InterPro" id="IPR036047">
    <property type="entry name" value="F-box-like_dom_sf"/>
</dbReference>
<dbReference type="Pfam" id="PF24758">
    <property type="entry name" value="LRR_At5g56370"/>
    <property type="match status" value="1"/>
</dbReference>
<accession>A0ABD1MFU5</accession>
<dbReference type="InterPro" id="IPR001810">
    <property type="entry name" value="F-box_dom"/>
</dbReference>
<dbReference type="SUPFAM" id="SSF81383">
    <property type="entry name" value="F-box domain"/>
    <property type="match status" value="1"/>
</dbReference>
<evidence type="ECO:0000313" key="3">
    <source>
        <dbReference type="Proteomes" id="UP001603857"/>
    </source>
</evidence>
<dbReference type="PANTHER" id="PTHR31900:SF30">
    <property type="entry name" value="SUPERFAMILY PROTEIN, PUTATIVE-RELATED"/>
    <property type="match status" value="1"/>
</dbReference>
<dbReference type="Gene3D" id="1.20.1280.50">
    <property type="match status" value="1"/>
</dbReference>
<dbReference type="SUPFAM" id="SSF52047">
    <property type="entry name" value="RNI-like"/>
    <property type="match status" value="1"/>
</dbReference>
<organism evidence="2 3">
    <name type="scientific">Flemingia macrophylla</name>
    <dbReference type="NCBI Taxonomy" id="520843"/>
    <lineage>
        <taxon>Eukaryota</taxon>
        <taxon>Viridiplantae</taxon>
        <taxon>Streptophyta</taxon>
        <taxon>Embryophyta</taxon>
        <taxon>Tracheophyta</taxon>
        <taxon>Spermatophyta</taxon>
        <taxon>Magnoliopsida</taxon>
        <taxon>eudicotyledons</taxon>
        <taxon>Gunneridae</taxon>
        <taxon>Pentapetalae</taxon>
        <taxon>rosids</taxon>
        <taxon>fabids</taxon>
        <taxon>Fabales</taxon>
        <taxon>Fabaceae</taxon>
        <taxon>Papilionoideae</taxon>
        <taxon>50 kb inversion clade</taxon>
        <taxon>NPAAA clade</taxon>
        <taxon>indigoferoid/millettioid clade</taxon>
        <taxon>Phaseoleae</taxon>
        <taxon>Flemingia</taxon>
    </lineage>
</organism>